<name>A0A257T6S2_9PROT</name>
<keyword evidence="1" id="KW-0812">Transmembrane</keyword>
<organism evidence="3 4">
    <name type="scientific">Acidithiobacillus ferrivorans</name>
    <dbReference type="NCBI Taxonomy" id="160808"/>
    <lineage>
        <taxon>Bacteria</taxon>
        <taxon>Pseudomonadati</taxon>
        <taxon>Pseudomonadota</taxon>
        <taxon>Acidithiobacillia</taxon>
        <taxon>Acidithiobacillales</taxon>
        <taxon>Acidithiobacillaceae</taxon>
        <taxon>Acidithiobacillus</taxon>
    </lineage>
</organism>
<dbReference type="Proteomes" id="UP000216779">
    <property type="component" value="Unassembled WGS sequence"/>
</dbReference>
<gene>
    <name evidence="3" type="ORF">B7Z70_06135</name>
</gene>
<protein>
    <submittedName>
        <fullName evidence="3">Apolipoprotein N-acyltransferase</fullName>
    </submittedName>
</protein>
<dbReference type="EMBL" id="NCBC01000171">
    <property type="protein sequence ID" value="OYV81258.1"/>
    <property type="molecule type" value="Genomic_DNA"/>
</dbReference>
<evidence type="ECO:0000313" key="3">
    <source>
        <dbReference type="EMBL" id="OYV81258.1"/>
    </source>
</evidence>
<keyword evidence="1" id="KW-1133">Transmembrane helix</keyword>
<dbReference type="InterPro" id="IPR004563">
    <property type="entry name" value="Apolipo_AcylTrfase"/>
</dbReference>
<evidence type="ECO:0000313" key="4">
    <source>
        <dbReference type="Proteomes" id="UP000216779"/>
    </source>
</evidence>
<keyword evidence="3" id="KW-0449">Lipoprotein</keyword>
<feature type="non-terminal residue" evidence="3">
    <location>
        <position position="113"/>
    </location>
</feature>
<dbReference type="GO" id="GO:0016410">
    <property type="term" value="F:N-acyltransferase activity"/>
    <property type="evidence" value="ECO:0007669"/>
    <property type="project" value="InterPro"/>
</dbReference>
<dbReference type="GO" id="GO:0016020">
    <property type="term" value="C:membrane"/>
    <property type="evidence" value="ECO:0007669"/>
    <property type="project" value="InterPro"/>
</dbReference>
<feature type="transmembrane region" description="Helical" evidence="1">
    <location>
        <begin position="34"/>
        <end position="51"/>
    </location>
</feature>
<evidence type="ECO:0000256" key="1">
    <source>
        <dbReference type="SAM" id="Phobius"/>
    </source>
</evidence>
<keyword evidence="3" id="KW-0012">Acyltransferase</keyword>
<feature type="transmembrane region" description="Helical" evidence="1">
    <location>
        <begin position="91"/>
        <end position="112"/>
    </location>
</feature>
<dbReference type="PANTHER" id="PTHR38686:SF1">
    <property type="entry name" value="APOLIPOPROTEIN N-ACYLTRANSFERASE"/>
    <property type="match status" value="1"/>
</dbReference>
<dbReference type="PANTHER" id="PTHR38686">
    <property type="entry name" value="APOLIPOPROTEIN N-ACYLTRANSFERASE"/>
    <property type="match status" value="1"/>
</dbReference>
<reference evidence="3 4" key="1">
    <citation type="submission" date="2017-03" db="EMBL/GenBank/DDBJ databases">
        <title>Lifting the veil on microbial sulfur biogeochemistry in mining wastewaters.</title>
        <authorList>
            <person name="Kantor R.S."/>
            <person name="Colenbrander Nelson T."/>
            <person name="Marshall S."/>
            <person name="Bennett D."/>
            <person name="Apte S."/>
            <person name="Camacho D."/>
            <person name="Thomas B.C."/>
            <person name="Warren L.A."/>
            <person name="Banfield J.F."/>
        </authorList>
    </citation>
    <scope>NUCLEOTIDE SEQUENCE [LARGE SCALE GENOMIC DNA]</scope>
    <source>
        <strain evidence="3">21-59-9</strain>
    </source>
</reference>
<feature type="domain" description="Apolipoprotein N-acyltransferase N-terminal" evidence="2">
    <location>
        <begin position="22"/>
        <end position="112"/>
    </location>
</feature>
<dbReference type="Pfam" id="PF20154">
    <property type="entry name" value="LNT_N"/>
    <property type="match status" value="1"/>
</dbReference>
<dbReference type="AlphaFoldDB" id="A0A257T6S2"/>
<evidence type="ECO:0000259" key="2">
    <source>
        <dbReference type="Pfam" id="PF20154"/>
    </source>
</evidence>
<comment type="caution">
    <text evidence="3">The sequence shown here is derived from an EMBL/GenBank/DDBJ whole genome shotgun (WGS) entry which is preliminary data.</text>
</comment>
<accession>A0A257T6S2</accession>
<keyword evidence="1" id="KW-0472">Membrane</keyword>
<proteinExistence type="predicted"/>
<dbReference type="InterPro" id="IPR045378">
    <property type="entry name" value="LNT_N"/>
</dbReference>
<feature type="transmembrane region" description="Helical" evidence="1">
    <location>
        <begin position="58"/>
        <end position="79"/>
    </location>
</feature>
<dbReference type="GO" id="GO:0042158">
    <property type="term" value="P:lipoprotein biosynthetic process"/>
    <property type="evidence" value="ECO:0007669"/>
    <property type="project" value="InterPro"/>
</dbReference>
<sequence>MKGDALRKPSFPVRLLAALILGASWPLAFAPFALWPLAIILLFGLFWLATTEERPRHAAALGAVFGFAAFAAGTSWIAITLHNFANMDWALAGAAVALLAACCAVYAALALWL</sequence>
<keyword evidence="3" id="KW-0808">Transferase</keyword>